<evidence type="ECO:0000259" key="5">
    <source>
        <dbReference type="PROSITE" id="PS50885"/>
    </source>
</evidence>
<accession>G5IGY0</accession>
<keyword evidence="4" id="KW-1133">Transmembrane helix</keyword>
<dbReference type="Gene3D" id="6.10.340.10">
    <property type="match status" value="1"/>
</dbReference>
<feature type="transmembrane region" description="Helical" evidence="4">
    <location>
        <begin position="194"/>
        <end position="215"/>
    </location>
</feature>
<feature type="domain" description="HAMP" evidence="5">
    <location>
        <begin position="221"/>
        <end position="274"/>
    </location>
</feature>
<evidence type="ECO:0000313" key="6">
    <source>
        <dbReference type="EMBL" id="EHI59265.1"/>
    </source>
</evidence>
<keyword evidence="4" id="KW-0812">Transmembrane</keyword>
<comment type="caution">
    <text evidence="6">The sequence shown here is derived from an EMBL/GenBank/DDBJ whole genome shotgun (WGS) entry which is preliminary data.</text>
</comment>
<dbReference type="PANTHER" id="PTHR34220">
    <property type="entry name" value="SENSOR HISTIDINE KINASE YPDA"/>
    <property type="match status" value="1"/>
</dbReference>
<dbReference type="InterPro" id="IPR003660">
    <property type="entry name" value="HAMP_dom"/>
</dbReference>
<dbReference type="InterPro" id="IPR050640">
    <property type="entry name" value="Bact_2-comp_sensor_kinase"/>
</dbReference>
<evidence type="ECO:0000256" key="1">
    <source>
        <dbReference type="ARBA" id="ARBA00004370"/>
    </source>
</evidence>
<evidence type="ECO:0000256" key="3">
    <source>
        <dbReference type="ARBA" id="ARBA00022679"/>
    </source>
</evidence>
<keyword evidence="7" id="KW-1185">Reference proteome</keyword>
<dbReference type="SUPFAM" id="SSF158472">
    <property type="entry name" value="HAMP domain-like"/>
    <property type="match status" value="1"/>
</dbReference>
<keyword evidence="4" id="KW-0472">Membrane</keyword>
<dbReference type="HOGENOM" id="CLU_554976_0_0_9"/>
<dbReference type="PANTHER" id="PTHR34220:SF7">
    <property type="entry name" value="SENSOR HISTIDINE KINASE YPDA"/>
    <property type="match status" value="1"/>
</dbReference>
<dbReference type="AlphaFoldDB" id="G5IGY0"/>
<dbReference type="RefSeq" id="WP_006780737.1">
    <property type="nucleotide sequence ID" value="NZ_JH379027.1"/>
</dbReference>
<dbReference type="InterPro" id="IPR036890">
    <property type="entry name" value="HATPase_C_sf"/>
</dbReference>
<feature type="non-terminal residue" evidence="6">
    <location>
        <position position="1"/>
    </location>
</feature>
<dbReference type="GO" id="GO:0000155">
    <property type="term" value="F:phosphorelay sensor kinase activity"/>
    <property type="evidence" value="ECO:0007669"/>
    <property type="project" value="InterPro"/>
</dbReference>
<dbReference type="InterPro" id="IPR010559">
    <property type="entry name" value="Sig_transdc_His_kin_internal"/>
</dbReference>
<comment type="subcellular location">
    <subcellularLocation>
        <location evidence="1">Membrane</location>
    </subcellularLocation>
</comment>
<keyword evidence="3" id="KW-0808">Transferase</keyword>
<dbReference type="PROSITE" id="PS50885">
    <property type="entry name" value="HAMP"/>
    <property type="match status" value="1"/>
</dbReference>
<name>G5IGY0_9FIRM</name>
<evidence type="ECO:0000313" key="7">
    <source>
        <dbReference type="Proteomes" id="UP000005384"/>
    </source>
</evidence>
<evidence type="ECO:0000256" key="4">
    <source>
        <dbReference type="SAM" id="Phobius"/>
    </source>
</evidence>
<dbReference type="GO" id="GO:0016020">
    <property type="term" value="C:membrane"/>
    <property type="evidence" value="ECO:0007669"/>
    <property type="project" value="UniProtKB-SubCell"/>
</dbReference>
<reference evidence="6 7" key="1">
    <citation type="submission" date="2011-08" db="EMBL/GenBank/DDBJ databases">
        <title>The Genome Sequence of Clostridium hathewayi WAL-18680.</title>
        <authorList>
            <consortium name="The Broad Institute Genome Sequencing Platform"/>
            <person name="Earl A."/>
            <person name="Ward D."/>
            <person name="Feldgarden M."/>
            <person name="Gevers D."/>
            <person name="Finegold S.M."/>
            <person name="Summanen P.H."/>
            <person name="Molitoris D.R."/>
            <person name="Song M."/>
            <person name="Daigneault M."/>
            <person name="Allen-Vercoe E."/>
            <person name="Young S.K."/>
            <person name="Zeng Q."/>
            <person name="Gargeya S."/>
            <person name="Fitzgerald M."/>
            <person name="Haas B."/>
            <person name="Abouelleil A."/>
            <person name="Alvarado L."/>
            <person name="Arachchi H.M."/>
            <person name="Berlin A."/>
            <person name="Brown A."/>
            <person name="Chapman S.B."/>
            <person name="Chen Z."/>
            <person name="Dunbar C."/>
            <person name="Freedman E."/>
            <person name="Gearin G."/>
            <person name="Gellesch M."/>
            <person name="Goldberg J."/>
            <person name="Griggs A."/>
            <person name="Gujja S."/>
            <person name="Heiman D."/>
            <person name="Howarth C."/>
            <person name="Larson L."/>
            <person name="Lui A."/>
            <person name="MacDonald P.J.P."/>
            <person name="Montmayeur A."/>
            <person name="Murphy C."/>
            <person name="Neiman D."/>
            <person name="Pearson M."/>
            <person name="Priest M."/>
            <person name="Roberts A."/>
            <person name="Saif S."/>
            <person name="Shea T."/>
            <person name="Shenoy N."/>
            <person name="Sisk P."/>
            <person name="Stolte C."/>
            <person name="Sykes S."/>
            <person name="Wortman J."/>
            <person name="Nusbaum C."/>
            <person name="Birren B."/>
        </authorList>
    </citation>
    <scope>NUCLEOTIDE SEQUENCE [LARGE SCALE GENOMIC DNA]</scope>
    <source>
        <strain evidence="6 7">WAL-18680</strain>
    </source>
</reference>
<dbReference type="SUPFAM" id="SSF55874">
    <property type="entry name" value="ATPase domain of HSP90 chaperone/DNA topoisomerase II/histidine kinase"/>
    <property type="match status" value="1"/>
</dbReference>
<dbReference type="Proteomes" id="UP000005384">
    <property type="component" value="Unassembled WGS sequence"/>
</dbReference>
<keyword evidence="2" id="KW-0597">Phosphoprotein</keyword>
<dbReference type="EMBL" id="ADLN01000067">
    <property type="protein sequence ID" value="EHI59265.1"/>
    <property type="molecule type" value="Genomic_DNA"/>
</dbReference>
<sequence>KGDIYKHNLYNTWNMYISREYLKNQCFSNTIVWAWENPQQLTCNAYNTSAGGSYQNLQTYWKEDHERISRYLETLDTAVGFINLDGRLYMVRNLFDNSYERFGALIMRLDLNYCFGPLLNTSMAEALTLQIDDQTLVLKGDAITPSQLSLSLLDNPQGYQRQGKDLYVYNYRKEDYFKLTTLMKVDKEVIPMPFYGYSYIFAGMVLFLIPLLLILMRVYKHNVTKPIELLMSGAGKVEEGCLGYQLTERPENREFQYLVDSFNQMSERLRYQFDHIYEEELALRDAKIMALQSHINPHFMNNTLEIINWEARMEGNVKVSKMIESLSILMDAAIDRKRQATVPLSEEMVYVNAYLYINSERFGKRLTVVKEIPEDIMGYMVPRLILQPVIENAIAHGIQMSGYGTVIIRGHADEHFLYLEIVNDGTLTEEDEIRIRRFLSPDYDTSKEPSGNVGIANVNQRLRILYGEPCGLSMMKDDENHVIARLTIAIG</sequence>
<dbReference type="Pfam" id="PF06580">
    <property type="entry name" value="His_kinase"/>
    <property type="match status" value="1"/>
</dbReference>
<dbReference type="CDD" id="cd06225">
    <property type="entry name" value="HAMP"/>
    <property type="match status" value="1"/>
</dbReference>
<dbReference type="Gene3D" id="3.30.565.10">
    <property type="entry name" value="Histidine kinase-like ATPase, C-terminal domain"/>
    <property type="match status" value="1"/>
</dbReference>
<dbReference type="SMART" id="SM00304">
    <property type="entry name" value="HAMP"/>
    <property type="match status" value="1"/>
</dbReference>
<evidence type="ECO:0000256" key="2">
    <source>
        <dbReference type="ARBA" id="ARBA00022553"/>
    </source>
</evidence>
<dbReference type="PATRIC" id="fig|742737.3.peg.2766"/>
<protein>
    <recommendedName>
        <fullName evidence="5">HAMP domain-containing protein</fullName>
    </recommendedName>
</protein>
<proteinExistence type="predicted"/>
<organism evidence="6 7">
    <name type="scientific">Hungatella hathewayi WAL-18680</name>
    <dbReference type="NCBI Taxonomy" id="742737"/>
    <lineage>
        <taxon>Bacteria</taxon>
        <taxon>Bacillati</taxon>
        <taxon>Bacillota</taxon>
        <taxon>Clostridia</taxon>
        <taxon>Lachnospirales</taxon>
        <taxon>Lachnospiraceae</taxon>
        <taxon>Hungatella</taxon>
    </lineage>
</organism>
<gene>
    <name evidence="6" type="ORF">HMPREF9473_02758</name>
</gene>